<dbReference type="RefSeq" id="WP_011077738.1">
    <property type="nucleotide sequence ID" value="NC_004432.1"/>
</dbReference>
<evidence type="ECO:0000256" key="1">
    <source>
        <dbReference type="SAM" id="Phobius"/>
    </source>
</evidence>
<accession>Q8EUK3</accession>
<keyword evidence="1" id="KW-1133">Transmembrane helix</keyword>
<proteinExistence type="predicted"/>
<protein>
    <submittedName>
        <fullName evidence="2">Uncharacterized protein</fullName>
    </submittedName>
</protein>
<evidence type="ECO:0000313" key="3">
    <source>
        <dbReference type="Proteomes" id="UP000002522"/>
    </source>
</evidence>
<dbReference type="Proteomes" id="UP000002522">
    <property type="component" value="Chromosome"/>
</dbReference>
<keyword evidence="3" id="KW-1185">Reference proteome</keyword>
<feature type="transmembrane region" description="Helical" evidence="1">
    <location>
        <begin position="60"/>
        <end position="80"/>
    </location>
</feature>
<organism evidence="2 3">
    <name type="scientific">Malacoplasma penetrans (strain HF-2)</name>
    <name type="common">Mycoplasma penetrans</name>
    <dbReference type="NCBI Taxonomy" id="272633"/>
    <lineage>
        <taxon>Bacteria</taxon>
        <taxon>Bacillati</taxon>
        <taxon>Mycoplasmatota</taxon>
        <taxon>Mycoplasmoidales</taxon>
        <taxon>Mycoplasmoidaceae</taxon>
        <taxon>Malacoplasma</taxon>
    </lineage>
</organism>
<sequence length="81" mass="9358">MKKTDTDKTIKTDIENNTSNQFNLTNSIDKISLVMQNEEKNFNNIKTSPKNRWYNSSMSFLLASIFALLGVMVICLIIYFN</sequence>
<dbReference type="AlphaFoldDB" id="Q8EUK3"/>
<gene>
    <name evidence="2" type="ordered locus">MYPE9190</name>
</gene>
<name>Q8EUK3_MALP2</name>
<reference evidence="2 3" key="1">
    <citation type="journal article" date="2002" name="Nucleic Acids Res.">
        <title>The complete genomic sequence of Mycoplasma penetrans, an intracellular bacterial pathogen in humans.</title>
        <authorList>
            <person name="Sasaki Y."/>
            <person name="Ishikawa J."/>
            <person name="Yamashita A."/>
            <person name="Oshima K."/>
            <person name="Kenri T."/>
            <person name="Furuya K."/>
            <person name="Yoshino C."/>
            <person name="Horino A."/>
            <person name="Shiba T."/>
            <person name="Sasaki T."/>
            <person name="Hattori M."/>
        </authorList>
    </citation>
    <scope>NUCLEOTIDE SEQUENCE [LARGE SCALE GENOMIC DNA]</scope>
    <source>
        <strain evidence="2 3">HF-2</strain>
    </source>
</reference>
<dbReference type="InParanoid" id="Q8EUK3"/>
<dbReference type="KEGG" id="mpe:MYPE9190"/>
<dbReference type="EMBL" id="BA000026">
    <property type="protein sequence ID" value="BAC44709.1"/>
    <property type="molecule type" value="Genomic_DNA"/>
</dbReference>
<keyword evidence="1" id="KW-0812">Transmembrane</keyword>
<dbReference type="HOGENOM" id="CLU_2570169_0_0_14"/>
<evidence type="ECO:0000313" key="2">
    <source>
        <dbReference type="EMBL" id="BAC44709.1"/>
    </source>
</evidence>
<keyword evidence="1" id="KW-0472">Membrane</keyword>